<gene>
    <name evidence="17" type="ORF">FX988_02491</name>
</gene>
<dbReference type="InterPro" id="IPR004358">
    <property type="entry name" value="Sig_transdc_His_kin-like_C"/>
</dbReference>
<evidence type="ECO:0000259" key="15">
    <source>
        <dbReference type="PROSITE" id="PS50109"/>
    </source>
</evidence>
<evidence type="ECO:0000256" key="9">
    <source>
        <dbReference type="ARBA" id="ARBA00022777"/>
    </source>
</evidence>
<evidence type="ECO:0000256" key="11">
    <source>
        <dbReference type="ARBA" id="ARBA00022989"/>
    </source>
</evidence>
<keyword evidence="12" id="KW-0902">Two-component regulatory system</keyword>
<evidence type="ECO:0000256" key="7">
    <source>
        <dbReference type="ARBA" id="ARBA00022692"/>
    </source>
</evidence>
<evidence type="ECO:0000256" key="14">
    <source>
        <dbReference type="SAM" id="Phobius"/>
    </source>
</evidence>
<dbReference type="CDD" id="cd00082">
    <property type="entry name" value="HisKA"/>
    <property type="match status" value="1"/>
</dbReference>
<protein>
    <recommendedName>
        <fullName evidence="3">histidine kinase</fullName>
        <ecNumber evidence="3">2.7.13.3</ecNumber>
    </recommendedName>
</protein>
<keyword evidence="18" id="KW-1185">Reference proteome</keyword>
<dbReference type="KEGG" id="pmes:FX988_02491"/>
<dbReference type="InterPro" id="IPR003661">
    <property type="entry name" value="HisK_dim/P_dom"/>
</dbReference>
<keyword evidence="7 14" id="KW-0812">Transmembrane</keyword>
<dbReference type="Gene3D" id="6.10.340.10">
    <property type="match status" value="1"/>
</dbReference>
<dbReference type="Gene3D" id="1.10.287.130">
    <property type="match status" value="1"/>
</dbReference>
<dbReference type="InterPro" id="IPR050398">
    <property type="entry name" value="HssS/ArlS-like"/>
</dbReference>
<proteinExistence type="predicted"/>
<dbReference type="InterPro" id="IPR005467">
    <property type="entry name" value="His_kinase_dom"/>
</dbReference>
<evidence type="ECO:0000256" key="2">
    <source>
        <dbReference type="ARBA" id="ARBA00004651"/>
    </source>
</evidence>
<name>A0A857JMA2_9ALTE</name>
<keyword evidence="10" id="KW-0067">ATP-binding</keyword>
<evidence type="ECO:0000256" key="8">
    <source>
        <dbReference type="ARBA" id="ARBA00022741"/>
    </source>
</evidence>
<dbReference type="SUPFAM" id="SSF55874">
    <property type="entry name" value="ATPase domain of HSP90 chaperone/DNA topoisomerase II/histidine kinase"/>
    <property type="match status" value="1"/>
</dbReference>
<dbReference type="RefSeq" id="WP_160180183.1">
    <property type="nucleotide sequence ID" value="NZ_CP047656.1"/>
</dbReference>
<dbReference type="Pfam" id="PF00512">
    <property type="entry name" value="HisKA"/>
    <property type="match status" value="1"/>
</dbReference>
<evidence type="ECO:0000256" key="5">
    <source>
        <dbReference type="ARBA" id="ARBA00022553"/>
    </source>
</evidence>
<dbReference type="SMART" id="SM00387">
    <property type="entry name" value="HATPase_c"/>
    <property type="match status" value="1"/>
</dbReference>
<dbReference type="GO" id="GO:0005886">
    <property type="term" value="C:plasma membrane"/>
    <property type="evidence" value="ECO:0007669"/>
    <property type="project" value="UniProtKB-SubCell"/>
</dbReference>
<sequence length="499" mass="56308">MKICFYQRLAISLVAVFMLVMIACFYSTNELQKLTQQEAEQKLHLGLAEHLVQDNPLLKEGVYDYKALGNLFHTLMILGPNFEFYYLDPRGEILTYSAEPGKVKAKKVDIAPIKHLISDSKSFPIEGDDPRQLGRHKIFSAAPVYNDNKLQGYLYVIIGGERYDSILANLKNSQSMREIALFMLVGLTLLLIALLVIFKYFTTPLRRLSDDMEKVREADFHRDQVPRDLAVWNKNSHNEIDRLGCAFTDMLSHIDDQFEKLSKIDTQRRVLLADLSHDLRTPLASLQGYIETLALNEDTLPAKDRKHFVDVSLKNAKNLKHLIDQIFELAYLEGGQVTLHQEPFPLGELLHDVAAKFALDAQNKGIEIRVIPNHFEYHVFADIGKLERVLTNLIANAIRHTPANGQVDLAVAIHNDKLRVDIRDTGIGISDKEIAFIFDARYQASNTEKDTCSHAGLGLAICQKLMVLLNSDLKVESKLGKGTCFSFELTLVNGGPLAH</sequence>
<keyword evidence="4" id="KW-1003">Cell membrane</keyword>
<dbReference type="EMBL" id="CP047656">
    <property type="protein sequence ID" value="QHJ12240.1"/>
    <property type="molecule type" value="Genomic_DNA"/>
</dbReference>
<evidence type="ECO:0000256" key="4">
    <source>
        <dbReference type="ARBA" id="ARBA00022475"/>
    </source>
</evidence>
<evidence type="ECO:0000256" key="10">
    <source>
        <dbReference type="ARBA" id="ARBA00022840"/>
    </source>
</evidence>
<evidence type="ECO:0000313" key="17">
    <source>
        <dbReference type="EMBL" id="QHJ12240.1"/>
    </source>
</evidence>
<feature type="domain" description="Histidine kinase" evidence="15">
    <location>
        <begin position="274"/>
        <end position="493"/>
    </location>
</feature>
<evidence type="ECO:0000256" key="1">
    <source>
        <dbReference type="ARBA" id="ARBA00000085"/>
    </source>
</evidence>
<evidence type="ECO:0000256" key="6">
    <source>
        <dbReference type="ARBA" id="ARBA00022679"/>
    </source>
</evidence>
<keyword evidence="9 17" id="KW-0418">Kinase</keyword>
<dbReference type="CDD" id="cd00075">
    <property type="entry name" value="HATPase"/>
    <property type="match status" value="1"/>
</dbReference>
<dbReference type="PRINTS" id="PR00344">
    <property type="entry name" value="BCTRLSENSOR"/>
</dbReference>
<dbReference type="OrthoDB" id="9804645at2"/>
<dbReference type="InterPro" id="IPR036890">
    <property type="entry name" value="HATPase_C_sf"/>
</dbReference>
<evidence type="ECO:0000256" key="3">
    <source>
        <dbReference type="ARBA" id="ARBA00012438"/>
    </source>
</evidence>
<dbReference type="GO" id="GO:0005524">
    <property type="term" value="F:ATP binding"/>
    <property type="evidence" value="ECO:0007669"/>
    <property type="project" value="UniProtKB-KW"/>
</dbReference>
<keyword evidence="8" id="KW-0547">Nucleotide-binding</keyword>
<reference evidence="17 18" key="1">
    <citation type="submission" date="2019-12" db="EMBL/GenBank/DDBJ databases">
        <title>Genome sequencing and assembly of endphytes of Porphyra tenera.</title>
        <authorList>
            <person name="Park J.M."/>
            <person name="Shin R."/>
            <person name="Jo S.H."/>
        </authorList>
    </citation>
    <scope>NUCLEOTIDE SEQUENCE [LARGE SCALE GENOMIC DNA]</scope>
    <source>
        <strain evidence="17 18">GPM4</strain>
    </source>
</reference>
<comment type="subcellular location">
    <subcellularLocation>
        <location evidence="2">Cell membrane</location>
        <topology evidence="2">Multi-pass membrane protein</topology>
    </subcellularLocation>
</comment>
<dbReference type="CDD" id="cd06225">
    <property type="entry name" value="HAMP"/>
    <property type="match status" value="1"/>
</dbReference>
<keyword evidence="6 17" id="KW-0808">Transferase</keyword>
<dbReference type="EC" id="2.7.13.3" evidence="3"/>
<dbReference type="Pfam" id="PF02518">
    <property type="entry name" value="HATPase_c"/>
    <property type="match status" value="1"/>
</dbReference>
<keyword evidence="13 14" id="KW-0472">Membrane</keyword>
<evidence type="ECO:0000313" key="18">
    <source>
        <dbReference type="Proteomes" id="UP000464524"/>
    </source>
</evidence>
<keyword evidence="5" id="KW-0597">Phosphoprotein</keyword>
<feature type="domain" description="HAMP" evidence="16">
    <location>
        <begin position="199"/>
        <end position="259"/>
    </location>
</feature>
<dbReference type="AlphaFoldDB" id="A0A857JMA2"/>
<dbReference type="Proteomes" id="UP000464524">
    <property type="component" value="Chromosome"/>
</dbReference>
<feature type="transmembrane region" description="Helical" evidence="14">
    <location>
        <begin position="6"/>
        <end position="26"/>
    </location>
</feature>
<feature type="transmembrane region" description="Helical" evidence="14">
    <location>
        <begin position="179"/>
        <end position="201"/>
    </location>
</feature>
<dbReference type="SMART" id="SM00388">
    <property type="entry name" value="HisKA"/>
    <property type="match status" value="1"/>
</dbReference>
<dbReference type="InterPro" id="IPR003594">
    <property type="entry name" value="HATPase_dom"/>
</dbReference>
<keyword evidence="11 14" id="KW-1133">Transmembrane helix</keyword>
<dbReference type="PROSITE" id="PS50885">
    <property type="entry name" value="HAMP"/>
    <property type="match status" value="1"/>
</dbReference>
<dbReference type="SUPFAM" id="SSF47384">
    <property type="entry name" value="Homodimeric domain of signal transducing histidine kinase"/>
    <property type="match status" value="1"/>
</dbReference>
<accession>A0A857JMA2</accession>
<dbReference type="PANTHER" id="PTHR45528:SF1">
    <property type="entry name" value="SENSOR HISTIDINE KINASE CPXA"/>
    <property type="match status" value="1"/>
</dbReference>
<dbReference type="Gene3D" id="3.30.565.10">
    <property type="entry name" value="Histidine kinase-like ATPase, C-terminal domain"/>
    <property type="match status" value="1"/>
</dbReference>
<dbReference type="PANTHER" id="PTHR45528">
    <property type="entry name" value="SENSOR HISTIDINE KINASE CPXA"/>
    <property type="match status" value="1"/>
</dbReference>
<evidence type="ECO:0000256" key="12">
    <source>
        <dbReference type="ARBA" id="ARBA00023012"/>
    </source>
</evidence>
<organism evidence="17 18">
    <name type="scientific">Paraglaciecola mesophila</name>
    <dbReference type="NCBI Taxonomy" id="197222"/>
    <lineage>
        <taxon>Bacteria</taxon>
        <taxon>Pseudomonadati</taxon>
        <taxon>Pseudomonadota</taxon>
        <taxon>Gammaproteobacteria</taxon>
        <taxon>Alteromonadales</taxon>
        <taxon>Alteromonadaceae</taxon>
        <taxon>Paraglaciecola</taxon>
    </lineage>
</organism>
<dbReference type="InterPro" id="IPR003660">
    <property type="entry name" value="HAMP_dom"/>
</dbReference>
<evidence type="ECO:0000259" key="16">
    <source>
        <dbReference type="PROSITE" id="PS50885"/>
    </source>
</evidence>
<dbReference type="PROSITE" id="PS50109">
    <property type="entry name" value="HIS_KIN"/>
    <property type="match status" value="1"/>
</dbReference>
<dbReference type="PROSITE" id="PS51257">
    <property type="entry name" value="PROKAR_LIPOPROTEIN"/>
    <property type="match status" value="1"/>
</dbReference>
<comment type="catalytic activity">
    <reaction evidence="1">
        <text>ATP + protein L-histidine = ADP + protein N-phospho-L-histidine.</text>
        <dbReference type="EC" id="2.7.13.3"/>
    </reaction>
</comment>
<dbReference type="GO" id="GO:0000155">
    <property type="term" value="F:phosphorelay sensor kinase activity"/>
    <property type="evidence" value="ECO:0007669"/>
    <property type="project" value="InterPro"/>
</dbReference>
<evidence type="ECO:0000256" key="13">
    <source>
        <dbReference type="ARBA" id="ARBA00023136"/>
    </source>
</evidence>
<dbReference type="InterPro" id="IPR036097">
    <property type="entry name" value="HisK_dim/P_sf"/>
</dbReference>